<dbReference type="Pfam" id="PF07574">
    <property type="entry name" value="SMC_Nse1"/>
    <property type="match status" value="1"/>
</dbReference>
<comment type="catalytic activity">
    <reaction evidence="1 16">
        <text>S-ubiquitinyl-[E2 ubiquitin-conjugating enzyme]-L-cysteine + [acceptor protein]-L-lysine = [E2 ubiquitin-conjugating enzyme]-L-cysteine + N(6)-ubiquitinyl-[acceptor protein]-L-lysine.</text>
        <dbReference type="EC" id="2.3.2.27"/>
    </reaction>
</comment>
<dbReference type="FunFam" id="1.10.10.10:FF:000270">
    <property type="entry name" value="Non-structural maintenance of chromosomes element 1 homolog"/>
    <property type="match status" value="1"/>
</dbReference>
<keyword evidence="7 16" id="KW-0479">Metal-binding</keyword>
<evidence type="ECO:0000256" key="16">
    <source>
        <dbReference type="RuleBase" id="RU368018"/>
    </source>
</evidence>
<comment type="subunit">
    <text evidence="16">Component of the Smc5-Smc6 complex.</text>
</comment>
<dbReference type="Pfam" id="PF08746">
    <property type="entry name" value="zf-RING-like"/>
    <property type="match status" value="1"/>
</dbReference>
<dbReference type="Proteomes" id="UP000789572">
    <property type="component" value="Unassembled WGS sequence"/>
</dbReference>
<evidence type="ECO:0000256" key="10">
    <source>
        <dbReference type="ARBA" id="ARBA00022786"/>
    </source>
</evidence>
<dbReference type="InterPro" id="IPR036388">
    <property type="entry name" value="WH-like_DNA-bd_sf"/>
</dbReference>
<dbReference type="OrthoDB" id="185455at2759"/>
<gene>
    <name evidence="18" type="ORF">POCULU_LOCUS5353</name>
</gene>
<keyword evidence="12 16" id="KW-0233">DNA recombination</keyword>
<protein>
    <recommendedName>
        <fullName evidence="5 16">Non-structural maintenance of chromosomes element 1 homolog</fullName>
        <ecNumber evidence="4 16">2.3.2.27</ecNumber>
    </recommendedName>
</protein>
<comment type="subcellular location">
    <subcellularLocation>
        <location evidence="2 16">Nucleus</location>
    </subcellularLocation>
</comment>
<dbReference type="SUPFAM" id="SSF57850">
    <property type="entry name" value="RING/U-box"/>
    <property type="match status" value="1"/>
</dbReference>
<dbReference type="GO" id="GO:0000724">
    <property type="term" value="P:double-strand break repair via homologous recombination"/>
    <property type="evidence" value="ECO:0007669"/>
    <property type="project" value="TreeGrafter"/>
</dbReference>
<evidence type="ECO:0000256" key="13">
    <source>
        <dbReference type="ARBA" id="ARBA00023204"/>
    </source>
</evidence>
<dbReference type="AlphaFoldDB" id="A0A9N9B758"/>
<keyword evidence="14 16" id="KW-0539">Nucleus</keyword>
<dbReference type="Gene3D" id="3.90.1150.220">
    <property type="match status" value="1"/>
</dbReference>
<dbReference type="PANTHER" id="PTHR20973:SF0">
    <property type="entry name" value="NON-STRUCTURAL MAINTENANCE OF CHROMOSOMES ELEMENT 1 HOMOLOG"/>
    <property type="match status" value="1"/>
</dbReference>
<evidence type="ECO:0000313" key="18">
    <source>
        <dbReference type="EMBL" id="CAG8557752.1"/>
    </source>
</evidence>
<keyword evidence="8 16" id="KW-0227">DNA damage</keyword>
<evidence type="ECO:0000256" key="11">
    <source>
        <dbReference type="ARBA" id="ARBA00022833"/>
    </source>
</evidence>
<dbReference type="PANTHER" id="PTHR20973">
    <property type="entry name" value="NON-SMC ELEMENT 1-RELATED"/>
    <property type="match status" value="1"/>
</dbReference>
<evidence type="ECO:0000259" key="17">
    <source>
        <dbReference type="PROSITE" id="PS50089"/>
    </source>
</evidence>
<comment type="caution">
    <text evidence="18">The sequence shown here is derived from an EMBL/GenBank/DDBJ whole genome shotgun (WGS) entry which is preliminary data.</text>
</comment>
<dbReference type="GO" id="GO:0061630">
    <property type="term" value="F:ubiquitin protein ligase activity"/>
    <property type="evidence" value="ECO:0007669"/>
    <property type="project" value="UniProtKB-EC"/>
</dbReference>
<accession>A0A9N9B758</accession>
<keyword evidence="9 15" id="KW-0863">Zinc-finger</keyword>
<dbReference type="InterPro" id="IPR001841">
    <property type="entry name" value="Znf_RING"/>
</dbReference>
<comment type="similarity">
    <text evidence="3 16">Belongs to the NSE1 family.</text>
</comment>
<evidence type="ECO:0000256" key="15">
    <source>
        <dbReference type="PROSITE-ProRule" id="PRU00175"/>
    </source>
</evidence>
<evidence type="ECO:0000256" key="14">
    <source>
        <dbReference type="ARBA" id="ARBA00023242"/>
    </source>
</evidence>
<dbReference type="InterPro" id="IPR014857">
    <property type="entry name" value="Nse1_RING_C4HC3-type"/>
</dbReference>
<evidence type="ECO:0000256" key="2">
    <source>
        <dbReference type="ARBA" id="ARBA00004123"/>
    </source>
</evidence>
<name>A0A9N9B758_9GLOM</name>
<keyword evidence="19" id="KW-1185">Reference proteome</keyword>
<keyword evidence="10 16" id="KW-0833">Ubl conjugation pathway</keyword>
<dbReference type="GO" id="GO:0008270">
    <property type="term" value="F:zinc ion binding"/>
    <property type="evidence" value="ECO:0007669"/>
    <property type="project" value="UniProtKB-KW"/>
</dbReference>
<keyword evidence="11 16" id="KW-0862">Zinc</keyword>
<keyword evidence="13 16" id="KW-0234">DNA repair</keyword>
<dbReference type="GO" id="GO:0005634">
    <property type="term" value="C:nucleus"/>
    <property type="evidence" value="ECO:0007669"/>
    <property type="project" value="UniProtKB-SubCell"/>
</dbReference>
<dbReference type="EMBL" id="CAJVPJ010000808">
    <property type="protein sequence ID" value="CAG8557752.1"/>
    <property type="molecule type" value="Genomic_DNA"/>
</dbReference>
<evidence type="ECO:0000256" key="5">
    <source>
        <dbReference type="ARBA" id="ARBA00019422"/>
    </source>
</evidence>
<proteinExistence type="inferred from homology"/>
<keyword evidence="6 16" id="KW-0808">Transferase</keyword>
<comment type="function">
    <text evidence="16">Acts in a DNA repair pathway for removal of UV-induced DNA damage that is distinct from classical nucleotide excision repair and in repair of ionizing radiation damage. Functions in homologous recombination repair of DNA double strand breaks and in recovery of stalled replication forks.</text>
</comment>
<evidence type="ECO:0000256" key="4">
    <source>
        <dbReference type="ARBA" id="ARBA00012483"/>
    </source>
</evidence>
<dbReference type="GO" id="GO:0030915">
    <property type="term" value="C:Smc5-Smc6 complex"/>
    <property type="evidence" value="ECO:0007669"/>
    <property type="project" value="UniProtKB-UniRule"/>
</dbReference>
<dbReference type="PROSITE" id="PS50089">
    <property type="entry name" value="ZF_RING_2"/>
    <property type="match status" value="1"/>
</dbReference>
<evidence type="ECO:0000256" key="7">
    <source>
        <dbReference type="ARBA" id="ARBA00022723"/>
    </source>
</evidence>
<evidence type="ECO:0000256" key="1">
    <source>
        <dbReference type="ARBA" id="ARBA00000900"/>
    </source>
</evidence>
<evidence type="ECO:0000256" key="3">
    <source>
        <dbReference type="ARBA" id="ARBA00010258"/>
    </source>
</evidence>
<feature type="domain" description="RING-type" evidence="17">
    <location>
        <begin position="187"/>
        <end position="231"/>
    </location>
</feature>
<reference evidence="18" key="1">
    <citation type="submission" date="2021-06" db="EMBL/GenBank/DDBJ databases">
        <authorList>
            <person name="Kallberg Y."/>
            <person name="Tangrot J."/>
            <person name="Rosling A."/>
        </authorList>
    </citation>
    <scope>NUCLEOTIDE SEQUENCE</scope>
    <source>
        <strain evidence="18">IA702</strain>
    </source>
</reference>
<evidence type="ECO:0000256" key="12">
    <source>
        <dbReference type="ARBA" id="ARBA00023172"/>
    </source>
</evidence>
<dbReference type="InterPro" id="IPR013083">
    <property type="entry name" value="Znf_RING/FYVE/PHD"/>
</dbReference>
<evidence type="ECO:0000256" key="8">
    <source>
        <dbReference type="ARBA" id="ARBA00022763"/>
    </source>
</evidence>
<evidence type="ECO:0000256" key="6">
    <source>
        <dbReference type="ARBA" id="ARBA00022679"/>
    </source>
</evidence>
<organism evidence="18 19">
    <name type="scientific">Paraglomus occultum</name>
    <dbReference type="NCBI Taxonomy" id="144539"/>
    <lineage>
        <taxon>Eukaryota</taxon>
        <taxon>Fungi</taxon>
        <taxon>Fungi incertae sedis</taxon>
        <taxon>Mucoromycota</taxon>
        <taxon>Glomeromycotina</taxon>
        <taxon>Glomeromycetes</taxon>
        <taxon>Paraglomerales</taxon>
        <taxon>Paraglomeraceae</taxon>
        <taxon>Paraglomus</taxon>
    </lineage>
</organism>
<dbReference type="Gene3D" id="1.10.10.10">
    <property type="entry name" value="Winged helix-like DNA-binding domain superfamily/Winged helix DNA-binding domain"/>
    <property type="match status" value="1"/>
</dbReference>
<dbReference type="InterPro" id="IPR011513">
    <property type="entry name" value="Nse1"/>
</dbReference>
<evidence type="ECO:0000313" key="19">
    <source>
        <dbReference type="Proteomes" id="UP000789572"/>
    </source>
</evidence>
<sequence>MTSAYGDTHRLFLQASIAERIFSETAAEEMYRKACEATSVEHDTEDFDDFMAALNDRLHRVDMEFRKSHDEENGDTVWALVNTNGDEVAKLATEYSPNEIAFFKRILELIVTADAEAFSVSSISALREGPLLKPQITKTAAEELLQKFVDDKWLIRSSSGRYSLSTRAILELQGLLKEEFEDYILECTLCYEIVTKGQRCKTANCKARFHNHCAEVYYNRSNNNKACPVCSTEWTGKHLIGEKAK</sequence>
<dbReference type="Gene3D" id="3.30.40.10">
    <property type="entry name" value="Zinc/RING finger domain, C3HC4 (zinc finger)"/>
    <property type="match status" value="1"/>
</dbReference>
<evidence type="ECO:0000256" key="9">
    <source>
        <dbReference type="ARBA" id="ARBA00022771"/>
    </source>
</evidence>
<dbReference type="EC" id="2.3.2.27" evidence="4 16"/>
<dbReference type="CDD" id="cd16493">
    <property type="entry name" value="RING-CH-C4HC3_NSE1"/>
    <property type="match status" value="1"/>
</dbReference>